<dbReference type="PANTHER" id="PTHR30298">
    <property type="entry name" value="H REPEAT-ASSOCIATED PREDICTED TRANSPOSASE"/>
    <property type="match status" value="1"/>
</dbReference>
<name>A0ABT0K614_9ACTN</name>
<keyword evidence="4" id="KW-1185">Reference proteome</keyword>
<feature type="domain" description="Transposase IS4-like" evidence="1">
    <location>
        <begin position="111"/>
        <end position="338"/>
    </location>
</feature>
<dbReference type="InterPro" id="IPR002559">
    <property type="entry name" value="Transposase_11"/>
</dbReference>
<sequence>MAGAATRPVSPAGLLAVFAQVADPRKRRGTRHRLPVVLTLATCAVLAGARSFTAIAEWAADAGETVRDMLGIVRVPDASTFRRVLARLDADALDTALGAWAAAATTPTKGRRRRIAVDGKTLRGSRHGDRPGRHLLAAFDQQHHVVLAQRGVDAKTNEIPELTALLGALDLAGAVVTADALHTQRDTATWLVERGAHYVLVAKANQPALYAQLTALPWNRVATRVRTRDRGHGRVETRTVKATELRAGINFPHAVQAIQITRRRSLNSGPTTTETIHAITSLPTHQASPVLLADLTRDHWSVENRLHWVRDVTYDEDHHRARTGNAPQVMASLRNLAISILRLSGTTNIAQALRHHARRPERPLTTIMNLNC</sequence>
<dbReference type="InterPro" id="IPR051698">
    <property type="entry name" value="Transposase_11-like"/>
</dbReference>
<dbReference type="Pfam" id="PF13808">
    <property type="entry name" value="DDE_Tnp_1_assoc"/>
    <property type="match status" value="1"/>
</dbReference>
<dbReference type="RefSeq" id="WP_248827185.1">
    <property type="nucleotide sequence ID" value="NZ_JALKFT010000093.1"/>
</dbReference>
<evidence type="ECO:0000259" key="1">
    <source>
        <dbReference type="Pfam" id="PF01609"/>
    </source>
</evidence>
<evidence type="ECO:0000259" key="2">
    <source>
        <dbReference type="Pfam" id="PF13808"/>
    </source>
</evidence>
<evidence type="ECO:0000313" key="4">
    <source>
        <dbReference type="Proteomes" id="UP001201873"/>
    </source>
</evidence>
<dbReference type="NCBIfam" id="NF033564">
    <property type="entry name" value="transpos_ISAs1"/>
    <property type="match status" value="1"/>
</dbReference>
<accession>A0ABT0K614</accession>
<dbReference type="InterPro" id="IPR032806">
    <property type="entry name" value="YbfD_N"/>
</dbReference>
<dbReference type="EMBL" id="JALKFT010000093">
    <property type="protein sequence ID" value="MCK9879141.1"/>
    <property type="molecule type" value="Genomic_DNA"/>
</dbReference>
<dbReference type="InterPro" id="IPR047647">
    <property type="entry name" value="ISAs1_transpos"/>
</dbReference>
<evidence type="ECO:0000313" key="3">
    <source>
        <dbReference type="EMBL" id="MCK9879141.1"/>
    </source>
</evidence>
<feature type="domain" description="H repeat-associated protein N-terminal" evidence="2">
    <location>
        <begin position="16"/>
        <end position="101"/>
    </location>
</feature>
<dbReference type="PANTHER" id="PTHR30298:SF0">
    <property type="entry name" value="PROTEIN YBFL-RELATED"/>
    <property type="match status" value="1"/>
</dbReference>
<reference evidence="3 4" key="1">
    <citation type="submission" date="2022-04" db="EMBL/GenBank/DDBJ databases">
        <title>Genome diversity in the genus Frankia.</title>
        <authorList>
            <person name="Carlos-Shanley C."/>
            <person name="Hahn D."/>
        </authorList>
    </citation>
    <scope>NUCLEOTIDE SEQUENCE [LARGE SCALE GENOMIC DNA]</scope>
    <source>
        <strain evidence="3 4">Ag45/Mut15</strain>
    </source>
</reference>
<comment type="caution">
    <text evidence="3">The sequence shown here is derived from an EMBL/GenBank/DDBJ whole genome shotgun (WGS) entry which is preliminary data.</text>
</comment>
<protein>
    <submittedName>
        <fullName evidence="3">ISAs1 family transposase</fullName>
    </submittedName>
</protein>
<dbReference type="Pfam" id="PF01609">
    <property type="entry name" value="DDE_Tnp_1"/>
    <property type="match status" value="1"/>
</dbReference>
<proteinExistence type="predicted"/>
<organism evidence="3 4">
    <name type="scientific">Frankia umida</name>
    <dbReference type="NCBI Taxonomy" id="573489"/>
    <lineage>
        <taxon>Bacteria</taxon>
        <taxon>Bacillati</taxon>
        <taxon>Actinomycetota</taxon>
        <taxon>Actinomycetes</taxon>
        <taxon>Frankiales</taxon>
        <taxon>Frankiaceae</taxon>
        <taxon>Frankia</taxon>
    </lineage>
</organism>
<dbReference type="Proteomes" id="UP001201873">
    <property type="component" value="Unassembled WGS sequence"/>
</dbReference>
<gene>
    <name evidence="3" type="ORF">MXD59_25885</name>
</gene>